<dbReference type="EMBL" id="AFHG01000029">
    <property type="protein sequence ID" value="EGK73344.1"/>
    <property type="molecule type" value="Genomic_DNA"/>
</dbReference>
<proteinExistence type="predicted"/>
<accession>F5R886</accession>
<evidence type="ECO:0000313" key="1">
    <source>
        <dbReference type="EMBL" id="EGK73344.1"/>
    </source>
</evidence>
<dbReference type="RefSeq" id="WP_008058529.1">
    <property type="nucleotide sequence ID" value="NZ_AFHG01000029.1"/>
</dbReference>
<keyword evidence="2" id="KW-1185">Reference proteome</keyword>
<comment type="caution">
    <text evidence="1">The sequence shown here is derived from an EMBL/GenBank/DDBJ whole genome shotgun (WGS) entry which is preliminary data.</text>
</comment>
<gene>
    <name evidence="1" type="ORF">METUNv1_00522</name>
</gene>
<evidence type="ECO:0000313" key="2">
    <source>
        <dbReference type="Proteomes" id="UP000005019"/>
    </source>
</evidence>
<name>F5R886_METUF</name>
<organism evidence="1 2">
    <name type="scientific">Methyloversatilis universalis (strain ATCC BAA-1314 / DSM 25237 / JCM 13912 / CCUG 52030 / FAM5)</name>
    <dbReference type="NCBI Taxonomy" id="1000565"/>
    <lineage>
        <taxon>Bacteria</taxon>
        <taxon>Pseudomonadati</taxon>
        <taxon>Pseudomonadota</taxon>
        <taxon>Betaproteobacteria</taxon>
        <taxon>Nitrosomonadales</taxon>
        <taxon>Sterolibacteriaceae</taxon>
        <taxon>Methyloversatilis</taxon>
    </lineage>
</organism>
<sequence>MTDSVARRLTEASETGEVLIVAYDGGLEPGTLRQIYVIAVSGDRARVREANEQGPRTYLIDRISLVTDTTGYDWKHRSEAPKAKKGRRRAQDLEPAKLFRYWAYAVEPHHWPIFGIALREYINPERTKIARNLAALSGTPPGDVSRIAIRDRLWTRPQQPIDVCEGDLFWARDRSSAIEVVAVRDTIEIHIVTRDPRRRFAYLLTEAQFTHCLEHGEVEEELRIPPALSYSDTLRFLITQP</sequence>
<reference evidence="1 2" key="1">
    <citation type="journal article" date="2011" name="J. Bacteriol.">
        <title>Genome sequence of Methyloversatilis universalis FAM5T, a methylotrophic representative of the order Rhodocyclales.</title>
        <authorList>
            <person name="Kittichotirat W."/>
            <person name="Good N.M."/>
            <person name="Hall R."/>
            <person name="Bringel F."/>
            <person name="Lajus A."/>
            <person name="Medigue C."/>
            <person name="Smalley N.E."/>
            <person name="Beck D."/>
            <person name="Bumgarner R."/>
            <person name="Vuilleumier S."/>
            <person name="Kalyuzhnaya M.G."/>
        </authorList>
    </citation>
    <scope>NUCLEOTIDE SEQUENCE [LARGE SCALE GENOMIC DNA]</scope>
    <source>
        <strain evidence="2">ATCC BAA-1314 / JCM 13912 / FAM5</strain>
    </source>
</reference>
<dbReference type="STRING" id="1000565.METUNv1_00522"/>
<protein>
    <submittedName>
        <fullName evidence="1">Uncharacterized protein</fullName>
    </submittedName>
</protein>
<dbReference type="AlphaFoldDB" id="F5R886"/>
<dbReference type="Proteomes" id="UP000005019">
    <property type="component" value="Unassembled WGS sequence"/>
</dbReference>